<dbReference type="PANTHER" id="PTHR43711">
    <property type="entry name" value="TWO-COMPONENT HISTIDINE KINASE"/>
    <property type="match status" value="1"/>
</dbReference>
<dbReference type="Gene3D" id="1.10.287.130">
    <property type="match status" value="1"/>
</dbReference>
<feature type="coiled-coil region" evidence="14">
    <location>
        <begin position="652"/>
        <end position="679"/>
    </location>
</feature>
<keyword evidence="6" id="KW-0808">Transferase</keyword>
<keyword evidence="18" id="KW-1185">Reference proteome</keyword>
<feature type="transmembrane region" description="Helical" evidence="15">
    <location>
        <begin position="36"/>
        <end position="59"/>
    </location>
</feature>
<proteinExistence type="inferred from homology"/>
<dbReference type="InterPro" id="IPR050736">
    <property type="entry name" value="Sensor_HK_Regulatory"/>
</dbReference>
<evidence type="ECO:0000256" key="15">
    <source>
        <dbReference type="SAM" id="Phobius"/>
    </source>
</evidence>
<dbReference type="AlphaFoldDB" id="A0AAE3VQG1"/>
<keyword evidence="12 15" id="KW-0472">Membrane</keyword>
<dbReference type="InterPro" id="IPR001734">
    <property type="entry name" value="Na/solute_symporter"/>
</dbReference>
<evidence type="ECO:0000313" key="17">
    <source>
        <dbReference type="EMBL" id="MDQ0315970.1"/>
    </source>
</evidence>
<dbReference type="InterPro" id="IPR003594">
    <property type="entry name" value="HATPase_dom"/>
</dbReference>
<dbReference type="SMART" id="SM00388">
    <property type="entry name" value="HisKA"/>
    <property type="match status" value="1"/>
</dbReference>
<dbReference type="InterPro" id="IPR005467">
    <property type="entry name" value="His_kinase_dom"/>
</dbReference>
<dbReference type="FunFam" id="1.10.287.130:FF:000001">
    <property type="entry name" value="Two-component sensor histidine kinase"/>
    <property type="match status" value="1"/>
</dbReference>
<dbReference type="GO" id="GO:0000155">
    <property type="term" value="F:phosphorelay sensor kinase activity"/>
    <property type="evidence" value="ECO:0007669"/>
    <property type="project" value="InterPro"/>
</dbReference>
<dbReference type="InterPro" id="IPR003661">
    <property type="entry name" value="HisK_dim/P_dom"/>
</dbReference>
<dbReference type="EMBL" id="JAUSUL010000002">
    <property type="protein sequence ID" value="MDQ0315970.1"/>
    <property type="molecule type" value="Genomic_DNA"/>
</dbReference>
<dbReference type="GO" id="GO:0006814">
    <property type="term" value="P:sodium ion transport"/>
    <property type="evidence" value="ECO:0007669"/>
    <property type="project" value="UniProtKB-KW"/>
</dbReference>
<dbReference type="CDD" id="cd00082">
    <property type="entry name" value="HisKA"/>
    <property type="match status" value="1"/>
</dbReference>
<dbReference type="Pfam" id="PF02518">
    <property type="entry name" value="HATPase_c"/>
    <property type="match status" value="1"/>
</dbReference>
<feature type="transmembrane region" description="Helical" evidence="15">
    <location>
        <begin position="167"/>
        <end position="184"/>
    </location>
</feature>
<dbReference type="Proteomes" id="UP001229244">
    <property type="component" value="Unassembled WGS sequence"/>
</dbReference>
<feature type="transmembrane region" description="Helical" evidence="15">
    <location>
        <begin position="116"/>
        <end position="135"/>
    </location>
</feature>
<dbReference type="Gene3D" id="1.20.1730.10">
    <property type="entry name" value="Sodium/glucose cotransporter"/>
    <property type="match status" value="1"/>
</dbReference>
<dbReference type="InterPro" id="IPR018212">
    <property type="entry name" value="Na/solute_symporter_CS"/>
</dbReference>
<organism evidence="17 18">
    <name type="scientific">Amorphus orientalis</name>
    <dbReference type="NCBI Taxonomy" id="649198"/>
    <lineage>
        <taxon>Bacteria</taxon>
        <taxon>Pseudomonadati</taxon>
        <taxon>Pseudomonadota</taxon>
        <taxon>Alphaproteobacteria</taxon>
        <taxon>Hyphomicrobiales</taxon>
        <taxon>Amorphaceae</taxon>
        <taxon>Amorphus</taxon>
    </lineage>
</organism>
<feature type="transmembrane region" description="Helical" evidence="15">
    <location>
        <begin position="448"/>
        <end position="470"/>
    </location>
</feature>
<protein>
    <recommendedName>
        <fullName evidence="4">histidine kinase</fullName>
        <ecNumber evidence="4">2.7.13.3</ecNumber>
    </recommendedName>
</protein>
<dbReference type="InterPro" id="IPR004358">
    <property type="entry name" value="Sig_transdc_His_kin-like_C"/>
</dbReference>
<evidence type="ECO:0000256" key="9">
    <source>
        <dbReference type="ARBA" id="ARBA00022847"/>
    </source>
</evidence>
<dbReference type="PROSITE" id="PS50109">
    <property type="entry name" value="HIS_KIN"/>
    <property type="match status" value="1"/>
</dbReference>
<dbReference type="SMART" id="SM00387">
    <property type="entry name" value="HATPase_c"/>
    <property type="match status" value="1"/>
</dbReference>
<evidence type="ECO:0000313" key="18">
    <source>
        <dbReference type="Proteomes" id="UP001229244"/>
    </source>
</evidence>
<reference evidence="17" key="1">
    <citation type="submission" date="2023-07" db="EMBL/GenBank/DDBJ databases">
        <title>Genomic Encyclopedia of Type Strains, Phase IV (KMG-IV): sequencing the most valuable type-strain genomes for metagenomic binning, comparative biology and taxonomic classification.</title>
        <authorList>
            <person name="Goeker M."/>
        </authorList>
    </citation>
    <scope>NUCLEOTIDE SEQUENCE</scope>
    <source>
        <strain evidence="17">DSM 21202</strain>
    </source>
</reference>
<keyword evidence="14" id="KW-0175">Coiled coil</keyword>
<evidence type="ECO:0000256" key="8">
    <source>
        <dbReference type="ARBA" id="ARBA00022777"/>
    </source>
</evidence>
<keyword evidence="13" id="KW-0739">Sodium transport</keyword>
<keyword evidence="13" id="KW-0406">Ion transport</keyword>
<dbReference type="PANTHER" id="PTHR43711:SF1">
    <property type="entry name" value="HISTIDINE KINASE 1"/>
    <property type="match status" value="1"/>
</dbReference>
<dbReference type="CDD" id="cd10322">
    <property type="entry name" value="SLC5sbd"/>
    <property type="match status" value="1"/>
</dbReference>
<dbReference type="InterPro" id="IPR038377">
    <property type="entry name" value="Na/Glc_symporter_sf"/>
</dbReference>
<comment type="subcellular location">
    <subcellularLocation>
        <location evidence="2">Membrane</location>
        <topology evidence="2">Multi-pass membrane protein</topology>
    </subcellularLocation>
</comment>
<name>A0AAE3VQG1_9HYPH</name>
<evidence type="ECO:0000259" key="16">
    <source>
        <dbReference type="PROSITE" id="PS50109"/>
    </source>
</evidence>
<dbReference type="Gene3D" id="3.30.565.10">
    <property type="entry name" value="Histidine kinase-like ATPase, C-terminal domain"/>
    <property type="match status" value="1"/>
</dbReference>
<evidence type="ECO:0000256" key="12">
    <source>
        <dbReference type="ARBA" id="ARBA00023136"/>
    </source>
</evidence>
<keyword evidence="8 17" id="KW-0418">Kinase</keyword>
<evidence type="ECO:0000256" key="6">
    <source>
        <dbReference type="ARBA" id="ARBA00022679"/>
    </source>
</evidence>
<comment type="catalytic activity">
    <reaction evidence="1">
        <text>ATP + protein L-histidine = ADP + protein N-phospho-L-histidine.</text>
        <dbReference type="EC" id="2.7.13.3"/>
    </reaction>
</comment>
<dbReference type="EC" id="2.7.13.3" evidence="4"/>
<keyword evidence="13" id="KW-0915">Sodium</keyword>
<dbReference type="GO" id="GO:0015293">
    <property type="term" value="F:symporter activity"/>
    <property type="evidence" value="ECO:0007669"/>
    <property type="project" value="UniProtKB-KW"/>
</dbReference>
<feature type="transmembrane region" description="Helical" evidence="15">
    <location>
        <begin position="196"/>
        <end position="223"/>
    </location>
</feature>
<evidence type="ECO:0000256" key="13">
    <source>
        <dbReference type="ARBA" id="ARBA00023201"/>
    </source>
</evidence>
<feature type="transmembrane region" description="Helical" evidence="15">
    <location>
        <begin position="71"/>
        <end position="88"/>
    </location>
</feature>
<evidence type="ECO:0000256" key="7">
    <source>
        <dbReference type="ARBA" id="ARBA00022692"/>
    </source>
</evidence>
<comment type="similarity">
    <text evidence="3">Belongs to the sodium:solute symporter (SSF) (TC 2.A.21) family.</text>
</comment>
<accession>A0AAE3VQG1</accession>
<dbReference type="SUPFAM" id="SSF47384">
    <property type="entry name" value="Homodimeric domain of signal transducing histidine kinase"/>
    <property type="match status" value="1"/>
</dbReference>
<evidence type="ECO:0000256" key="1">
    <source>
        <dbReference type="ARBA" id="ARBA00000085"/>
    </source>
</evidence>
<feature type="transmembrane region" description="Helical" evidence="15">
    <location>
        <begin position="6"/>
        <end position="24"/>
    </location>
</feature>
<evidence type="ECO:0000256" key="3">
    <source>
        <dbReference type="ARBA" id="ARBA00006434"/>
    </source>
</evidence>
<dbReference type="PRINTS" id="PR00344">
    <property type="entry name" value="BCTRLSENSOR"/>
</dbReference>
<keyword evidence="5" id="KW-0597">Phosphoprotein</keyword>
<dbReference type="SUPFAM" id="SSF55874">
    <property type="entry name" value="ATPase domain of HSP90 chaperone/DNA topoisomerase II/histidine kinase"/>
    <property type="match status" value="1"/>
</dbReference>
<dbReference type="PROSITE" id="PS00457">
    <property type="entry name" value="NA_SOLUT_SYMP_2"/>
    <property type="match status" value="1"/>
</dbReference>
<evidence type="ECO:0000256" key="4">
    <source>
        <dbReference type="ARBA" id="ARBA00012438"/>
    </source>
</evidence>
<keyword evidence="10 15" id="KW-1133">Transmembrane helix</keyword>
<feature type="domain" description="Histidine kinase" evidence="16">
    <location>
        <begin position="686"/>
        <end position="904"/>
    </location>
</feature>
<dbReference type="InterPro" id="IPR036097">
    <property type="entry name" value="HisK_dim/P_sf"/>
</dbReference>
<dbReference type="RefSeq" id="WP_306885799.1">
    <property type="nucleotide sequence ID" value="NZ_JAUSUL010000002.1"/>
</dbReference>
<evidence type="ECO:0000256" key="14">
    <source>
        <dbReference type="SAM" id="Coils"/>
    </source>
</evidence>
<dbReference type="GO" id="GO:0016020">
    <property type="term" value="C:membrane"/>
    <property type="evidence" value="ECO:0007669"/>
    <property type="project" value="UniProtKB-SubCell"/>
</dbReference>
<feature type="transmembrane region" description="Helical" evidence="15">
    <location>
        <begin position="391"/>
        <end position="408"/>
    </location>
</feature>
<keyword evidence="9" id="KW-0813">Transport</keyword>
<dbReference type="Pfam" id="PF00474">
    <property type="entry name" value="SSF"/>
    <property type="match status" value="1"/>
</dbReference>
<dbReference type="Pfam" id="PF00512">
    <property type="entry name" value="HisKA"/>
    <property type="match status" value="1"/>
</dbReference>
<keyword evidence="9" id="KW-0769">Symport</keyword>
<dbReference type="PROSITE" id="PS50283">
    <property type="entry name" value="NA_SOLUT_SYMP_3"/>
    <property type="match status" value="1"/>
</dbReference>
<dbReference type="InterPro" id="IPR036890">
    <property type="entry name" value="HATPase_C_sf"/>
</dbReference>
<sequence length="917" mass="98339">MLSPEIIVAVAALYLSGLFVLAFVSDRRAERGAKTLITSPVVYTLSLAVYCTSWTFYGAVGSAARNGVEFATIYIGPTFVFVGWWLLLRKLVRISRTQQITSIADFISARYGKSSAISAVVTIIAIVAIAPYIALQLKAVATSFEAITKPSPFADGTAPRPGLLSDTGFWVAACMAAFVILFGTRKIGADESHPGVVAAIAFESMVKLFALVAVGVLVVAGLASDQVPGVLTGDWSPEIAHLATLAQADESRWIAITFLSAAAIICLPRQFQVAVVENQDERHLTTAAWLFPLYLLLISLFVVPIAIAGMKLLPIGSNPDLYVLTVPLAAGYEEVAILAFIGGLSAGTSMVILSSIALSIMISNHLVTPLLLRTRLIESTAPGDLSRTVLLVRRLSIVAILAFGYLYYRTTASTNGLASIGLISFVGVAQFLPALVGGVFWRRATRDGALAGLLIGFALWAFTLLMPSLAAGGWNIGSIVEAGPFELELLRPTALFGLTGLDPLVHSLFWSLGANVVAYVFVSIFTVQSPIERLQSALFVDVFARSPASEEPVLPREVRAEDLYRLSERILGADRTAALFEAQAERQGRAGRLPLPDPQFIALVERQLASGIGASSAGLMVSRIAKGEPIAVDTVMALLDETREAIRYSRELERKSVELERIAGELRSANEKLTQLDRMKDDFLSRVSHELRTPMTSIRSFAELLAQDEGLDEDRARRFIAIIDEESRRLTRLLDEILDLNRMESGEVNWTIEATDAGVVLSEAMDVMSGLAERRGVALVLESPGPAPVEVDADRLKQVLVNILSNAIKFNTSAAPAVTASVRIEDGLVDIRISDNGPGISADERAHLFTKFGRAWTGRAGDAKGSGLGLAISMQIMRVLSGDIRLVSTGSGGSEFSVTLPVNGPLAETTPMVDAAK</sequence>
<gene>
    <name evidence="17" type="ORF">J2S73_002427</name>
</gene>
<evidence type="ECO:0000256" key="2">
    <source>
        <dbReference type="ARBA" id="ARBA00004141"/>
    </source>
</evidence>
<evidence type="ECO:0000256" key="10">
    <source>
        <dbReference type="ARBA" id="ARBA00022989"/>
    </source>
</evidence>
<evidence type="ECO:0000256" key="11">
    <source>
        <dbReference type="ARBA" id="ARBA00023012"/>
    </source>
</evidence>
<feature type="transmembrane region" description="Helical" evidence="15">
    <location>
        <begin position="420"/>
        <end position="441"/>
    </location>
</feature>
<keyword evidence="7 15" id="KW-0812">Transmembrane</keyword>
<comment type="caution">
    <text evidence="17">The sequence shown here is derived from an EMBL/GenBank/DDBJ whole genome shotgun (WGS) entry which is preliminary data.</text>
</comment>
<keyword evidence="11" id="KW-0902">Two-component regulatory system</keyword>
<evidence type="ECO:0000256" key="5">
    <source>
        <dbReference type="ARBA" id="ARBA00022553"/>
    </source>
</evidence>
<feature type="transmembrane region" description="Helical" evidence="15">
    <location>
        <begin position="287"/>
        <end position="309"/>
    </location>
</feature>